<name>A0A1L9RM89_ASPWE</name>
<evidence type="ECO:0000313" key="2">
    <source>
        <dbReference type="EMBL" id="OJJ36014.1"/>
    </source>
</evidence>
<proteinExistence type="predicted"/>
<dbReference type="InterPro" id="IPR021822">
    <property type="entry name" value="DUF3405"/>
</dbReference>
<keyword evidence="3" id="KW-1185">Reference proteome</keyword>
<dbReference type="EMBL" id="KV878212">
    <property type="protein sequence ID" value="OJJ36014.1"/>
    <property type="molecule type" value="Genomic_DNA"/>
</dbReference>
<dbReference type="AlphaFoldDB" id="A0A1L9RM89"/>
<dbReference type="GeneID" id="63751359"/>
<dbReference type="VEuPathDB" id="FungiDB:ASPWEDRAFT_41244"/>
<sequence>MLQLRRASWPYFLIPIFLLFLFFHGLPSAPSSQSDKNVPLAAPPAAADQSDVLHPGDFIDAARHRDIHSEALNAPETLLDEPDGPGTLHDLRNEKFYLGGTLSLTTEEVGAAHPKPAIFDPYPAYNSHQWSKEWKGEYKVCEGPRGTDLDRTSPEDMISVYRGNQREFPYPMFGSQEAMGVDPNVCSDRYSRYGPYGYDEDNHQTVPGFQRPRKVRWDNVNWGELQTQCYERNADRYNPHFIDQHYSRHVLTTDIPQRPVAYTEPTSPVTKSYKPRQAVVLRASSEMNWTQSHRQYLRSLIMELSLHTGMEYQVFFMVDVKDDSLPIETEDWAVKHVLDNSVPAEFRNMTVMFNERLLETWYSKVEEHVAKYQHLQPMQIFAQMYPEFDYYWQFEFDARVVGHMYHFLEAAIAFAKKQPRKQLWERNAYFYTPGAHGTYEDFSEMVSKSMVGKDGVWGAVPVHGINPVGPKPPVASPQNDNYEWGVGEEADLITFLPIFDPRKTTWTFPNMLWNLAIETPRRSSVITQWRMSKQLLDVMHEAQMEQGLGFVSEMAGPSFALLHGLKAVHVPHPIYADGKWTPKEIAKIYNPGTPENINGEPDSVWNWNHLYDHIMYRTTYMFTTQAAEDLFRRWLGYKPDPNQYTDGSRHEDGQGRFWYDGGSLNEPAYGRLCFPHVWLHTIKNFELQKGPDMAVPV</sequence>
<evidence type="ECO:0000256" key="1">
    <source>
        <dbReference type="SAM" id="SignalP"/>
    </source>
</evidence>
<feature type="signal peptide" evidence="1">
    <location>
        <begin position="1"/>
        <end position="28"/>
    </location>
</feature>
<organism evidence="2 3">
    <name type="scientific">Aspergillus wentii DTO 134E9</name>
    <dbReference type="NCBI Taxonomy" id="1073089"/>
    <lineage>
        <taxon>Eukaryota</taxon>
        <taxon>Fungi</taxon>
        <taxon>Dikarya</taxon>
        <taxon>Ascomycota</taxon>
        <taxon>Pezizomycotina</taxon>
        <taxon>Eurotiomycetes</taxon>
        <taxon>Eurotiomycetidae</taxon>
        <taxon>Eurotiales</taxon>
        <taxon>Aspergillaceae</taxon>
        <taxon>Aspergillus</taxon>
        <taxon>Aspergillus subgen. Cremei</taxon>
    </lineage>
</organism>
<dbReference type="STRING" id="1073089.A0A1L9RM89"/>
<dbReference type="Proteomes" id="UP000184383">
    <property type="component" value="Unassembled WGS sequence"/>
</dbReference>
<protein>
    <submittedName>
        <fullName evidence="2">Uncharacterized protein</fullName>
    </submittedName>
</protein>
<dbReference type="PANTHER" id="PTHR36205">
    <property type="entry name" value="CHROMOSOME 19, WHOLE GENOME SHOTGUN SEQUENCE"/>
    <property type="match status" value="1"/>
</dbReference>
<evidence type="ECO:0000313" key="3">
    <source>
        <dbReference type="Proteomes" id="UP000184383"/>
    </source>
</evidence>
<dbReference type="OrthoDB" id="3353407at2759"/>
<keyword evidence="1" id="KW-0732">Signal</keyword>
<gene>
    <name evidence="2" type="ORF">ASPWEDRAFT_41244</name>
</gene>
<accession>A0A1L9RM89</accession>
<dbReference type="RefSeq" id="XP_040689690.1">
    <property type="nucleotide sequence ID" value="XM_040835511.1"/>
</dbReference>
<feature type="chain" id="PRO_5012724880" evidence="1">
    <location>
        <begin position="29"/>
        <end position="697"/>
    </location>
</feature>
<reference evidence="3" key="1">
    <citation type="journal article" date="2017" name="Genome Biol.">
        <title>Comparative genomics reveals high biological diversity and specific adaptations in the industrially and medically important fungal genus Aspergillus.</title>
        <authorList>
            <person name="de Vries R.P."/>
            <person name="Riley R."/>
            <person name="Wiebenga A."/>
            <person name="Aguilar-Osorio G."/>
            <person name="Amillis S."/>
            <person name="Uchima C.A."/>
            <person name="Anderluh G."/>
            <person name="Asadollahi M."/>
            <person name="Askin M."/>
            <person name="Barry K."/>
            <person name="Battaglia E."/>
            <person name="Bayram O."/>
            <person name="Benocci T."/>
            <person name="Braus-Stromeyer S.A."/>
            <person name="Caldana C."/>
            <person name="Canovas D."/>
            <person name="Cerqueira G.C."/>
            <person name="Chen F."/>
            <person name="Chen W."/>
            <person name="Choi C."/>
            <person name="Clum A."/>
            <person name="Dos Santos R.A."/>
            <person name="Damasio A.R."/>
            <person name="Diallinas G."/>
            <person name="Emri T."/>
            <person name="Fekete E."/>
            <person name="Flipphi M."/>
            <person name="Freyberg S."/>
            <person name="Gallo A."/>
            <person name="Gournas C."/>
            <person name="Habgood R."/>
            <person name="Hainaut M."/>
            <person name="Harispe M.L."/>
            <person name="Henrissat B."/>
            <person name="Hilden K.S."/>
            <person name="Hope R."/>
            <person name="Hossain A."/>
            <person name="Karabika E."/>
            <person name="Karaffa L."/>
            <person name="Karanyi Z."/>
            <person name="Krasevec N."/>
            <person name="Kuo A."/>
            <person name="Kusch H."/>
            <person name="LaButti K."/>
            <person name="Lagendijk E.L."/>
            <person name="Lapidus A."/>
            <person name="Levasseur A."/>
            <person name="Lindquist E."/>
            <person name="Lipzen A."/>
            <person name="Logrieco A.F."/>
            <person name="MacCabe A."/>
            <person name="Maekelae M.R."/>
            <person name="Malavazi I."/>
            <person name="Melin P."/>
            <person name="Meyer V."/>
            <person name="Mielnichuk N."/>
            <person name="Miskei M."/>
            <person name="Molnar A.P."/>
            <person name="Mule G."/>
            <person name="Ngan C.Y."/>
            <person name="Orejas M."/>
            <person name="Orosz E."/>
            <person name="Ouedraogo J.P."/>
            <person name="Overkamp K.M."/>
            <person name="Park H.-S."/>
            <person name="Perrone G."/>
            <person name="Piumi F."/>
            <person name="Punt P.J."/>
            <person name="Ram A.F."/>
            <person name="Ramon A."/>
            <person name="Rauscher S."/>
            <person name="Record E."/>
            <person name="Riano-Pachon D.M."/>
            <person name="Robert V."/>
            <person name="Roehrig J."/>
            <person name="Ruller R."/>
            <person name="Salamov A."/>
            <person name="Salih N.S."/>
            <person name="Samson R.A."/>
            <person name="Sandor E."/>
            <person name="Sanguinetti M."/>
            <person name="Schuetze T."/>
            <person name="Sepcic K."/>
            <person name="Shelest E."/>
            <person name="Sherlock G."/>
            <person name="Sophianopoulou V."/>
            <person name="Squina F.M."/>
            <person name="Sun H."/>
            <person name="Susca A."/>
            <person name="Todd R.B."/>
            <person name="Tsang A."/>
            <person name="Unkles S.E."/>
            <person name="van de Wiele N."/>
            <person name="van Rossen-Uffink D."/>
            <person name="Oliveira J.V."/>
            <person name="Vesth T.C."/>
            <person name="Visser J."/>
            <person name="Yu J.-H."/>
            <person name="Zhou M."/>
            <person name="Andersen M.R."/>
            <person name="Archer D.B."/>
            <person name="Baker S.E."/>
            <person name="Benoit I."/>
            <person name="Brakhage A.A."/>
            <person name="Braus G.H."/>
            <person name="Fischer R."/>
            <person name="Frisvad J.C."/>
            <person name="Goldman G.H."/>
            <person name="Houbraken J."/>
            <person name="Oakley B."/>
            <person name="Pocsi I."/>
            <person name="Scazzocchio C."/>
            <person name="Seiboth B."/>
            <person name="vanKuyk P.A."/>
            <person name="Wortman J."/>
            <person name="Dyer P.S."/>
            <person name="Grigoriev I.V."/>
        </authorList>
    </citation>
    <scope>NUCLEOTIDE SEQUENCE [LARGE SCALE GENOMIC DNA]</scope>
    <source>
        <strain evidence="3">DTO 134E9</strain>
    </source>
</reference>
<dbReference type="PANTHER" id="PTHR36205:SF4">
    <property type="match status" value="1"/>
</dbReference>
<dbReference type="Pfam" id="PF11885">
    <property type="entry name" value="DUF3405"/>
    <property type="match status" value="1"/>
</dbReference>